<dbReference type="GO" id="GO:0016301">
    <property type="term" value="F:kinase activity"/>
    <property type="evidence" value="ECO:0007669"/>
    <property type="project" value="UniProtKB-KW"/>
</dbReference>
<name>A0A443HKN0_BYSSP</name>
<dbReference type="InterPro" id="IPR051678">
    <property type="entry name" value="AGP_Transferase"/>
</dbReference>
<dbReference type="AlphaFoldDB" id="A0A443HKN0"/>
<dbReference type="SUPFAM" id="SSF56112">
    <property type="entry name" value="Protein kinase-like (PK-like)"/>
    <property type="match status" value="1"/>
</dbReference>
<evidence type="ECO:0000313" key="2">
    <source>
        <dbReference type="EMBL" id="RWQ92363.1"/>
    </source>
</evidence>
<dbReference type="GeneID" id="39603490"/>
<accession>A0A443HKN0</accession>
<evidence type="ECO:0000313" key="3">
    <source>
        <dbReference type="Proteomes" id="UP000283841"/>
    </source>
</evidence>
<dbReference type="Proteomes" id="UP000283841">
    <property type="component" value="Unassembled WGS sequence"/>
</dbReference>
<dbReference type="EMBL" id="RCNU01000013">
    <property type="protein sequence ID" value="RWQ92363.1"/>
    <property type="molecule type" value="Genomic_DNA"/>
</dbReference>
<dbReference type="VEuPathDB" id="FungiDB:C8Q69DRAFT_95453"/>
<comment type="caution">
    <text evidence="2">The sequence shown here is derived from an EMBL/GenBank/DDBJ whole genome shotgun (WGS) entry which is preliminary data.</text>
</comment>
<gene>
    <name evidence="2" type="ORF">C8Q69DRAFT_95453</name>
</gene>
<evidence type="ECO:0000259" key="1">
    <source>
        <dbReference type="Pfam" id="PF01636"/>
    </source>
</evidence>
<keyword evidence="2" id="KW-0808">Transferase</keyword>
<proteinExistence type="predicted"/>
<dbReference type="Gene3D" id="3.90.1200.10">
    <property type="match status" value="1"/>
</dbReference>
<sequence length="298" mass="33876">MAEVDKPTKYNVREYVCHILSSPIDVRFAPSMRDQARPIVTCEEIRNGRDLCPHRVSGRKILEISGSMILKMGYGVSMGEAEAMCLVPKVLNAYMIEDIGFILMERMPGIPLEECWDRLSIAARKSIVQQLKDYVQQWRRIEGTFFGSVDGGPCEDVIFKHPWGTKPYRYGPFQTRKEFNAGIILALQRSRPNDRLIGKRDCILADRILSSGENGQDERKTFTHGDLHPTNIIIDDDKITGIIDWGASGYSVASREHFGLKWATDEPSWRELSSSILASDEYEFWAEVNNSMTDYTGI</sequence>
<organism evidence="2 3">
    <name type="scientific">Byssochlamys spectabilis</name>
    <name type="common">Paecilomyces variotii</name>
    <dbReference type="NCBI Taxonomy" id="264951"/>
    <lineage>
        <taxon>Eukaryota</taxon>
        <taxon>Fungi</taxon>
        <taxon>Dikarya</taxon>
        <taxon>Ascomycota</taxon>
        <taxon>Pezizomycotina</taxon>
        <taxon>Eurotiomycetes</taxon>
        <taxon>Eurotiomycetidae</taxon>
        <taxon>Eurotiales</taxon>
        <taxon>Thermoascaceae</taxon>
        <taxon>Paecilomyces</taxon>
    </lineage>
</organism>
<dbReference type="PANTHER" id="PTHR21310">
    <property type="entry name" value="AMINOGLYCOSIDE PHOSPHOTRANSFERASE-RELATED-RELATED"/>
    <property type="match status" value="1"/>
</dbReference>
<keyword evidence="2" id="KW-0418">Kinase</keyword>
<dbReference type="STRING" id="264951.A0A443HKN0"/>
<dbReference type="InterPro" id="IPR011009">
    <property type="entry name" value="Kinase-like_dom_sf"/>
</dbReference>
<reference evidence="2 3" key="1">
    <citation type="journal article" date="2018" name="Front. Microbiol.">
        <title>Genomic and genetic insights into a cosmopolitan fungus, Paecilomyces variotii (Eurotiales).</title>
        <authorList>
            <person name="Urquhart A.S."/>
            <person name="Mondo S.J."/>
            <person name="Makela M.R."/>
            <person name="Hane J.K."/>
            <person name="Wiebenga A."/>
            <person name="He G."/>
            <person name="Mihaltcheva S."/>
            <person name="Pangilinan J."/>
            <person name="Lipzen A."/>
            <person name="Barry K."/>
            <person name="de Vries R.P."/>
            <person name="Grigoriev I.V."/>
            <person name="Idnurm A."/>
        </authorList>
    </citation>
    <scope>NUCLEOTIDE SEQUENCE [LARGE SCALE GENOMIC DNA]</scope>
    <source>
        <strain evidence="2 3">CBS 101075</strain>
    </source>
</reference>
<dbReference type="PANTHER" id="PTHR21310:SF15">
    <property type="entry name" value="AMINOGLYCOSIDE PHOSPHOTRANSFERASE DOMAIN-CONTAINING PROTEIN"/>
    <property type="match status" value="1"/>
</dbReference>
<keyword evidence="3" id="KW-1185">Reference proteome</keyword>
<protein>
    <submittedName>
        <fullName evidence="2">Kinase-like domain-containing protein</fullName>
    </submittedName>
</protein>
<dbReference type="Pfam" id="PF01636">
    <property type="entry name" value="APH"/>
    <property type="match status" value="1"/>
</dbReference>
<dbReference type="RefSeq" id="XP_028482008.1">
    <property type="nucleotide sequence ID" value="XM_028634213.1"/>
</dbReference>
<feature type="domain" description="Aminoglycoside phosphotransferase" evidence="1">
    <location>
        <begin position="87"/>
        <end position="255"/>
    </location>
</feature>
<dbReference type="InterPro" id="IPR002575">
    <property type="entry name" value="Aminoglycoside_PTrfase"/>
</dbReference>